<proteinExistence type="predicted"/>
<name>A0ACD3QUV0_LARCR</name>
<accession>A0ACD3QUV0</accession>
<keyword evidence="2" id="KW-1185">Reference proteome</keyword>
<dbReference type="EMBL" id="CM011687">
    <property type="protein sequence ID" value="TMS10486.1"/>
    <property type="molecule type" value="Genomic_DNA"/>
</dbReference>
<organism evidence="1 2">
    <name type="scientific">Larimichthys crocea</name>
    <name type="common">Large yellow croaker</name>
    <name type="synonym">Pseudosciaena crocea</name>
    <dbReference type="NCBI Taxonomy" id="215358"/>
    <lineage>
        <taxon>Eukaryota</taxon>
        <taxon>Metazoa</taxon>
        <taxon>Chordata</taxon>
        <taxon>Craniata</taxon>
        <taxon>Vertebrata</taxon>
        <taxon>Euteleostomi</taxon>
        <taxon>Actinopterygii</taxon>
        <taxon>Neopterygii</taxon>
        <taxon>Teleostei</taxon>
        <taxon>Neoteleostei</taxon>
        <taxon>Acanthomorphata</taxon>
        <taxon>Eupercaria</taxon>
        <taxon>Sciaenidae</taxon>
        <taxon>Larimichthys</taxon>
    </lineage>
</organism>
<evidence type="ECO:0000313" key="2">
    <source>
        <dbReference type="Proteomes" id="UP000793456"/>
    </source>
</evidence>
<protein>
    <submittedName>
        <fullName evidence="1">Uncharacterized protein</fullName>
    </submittedName>
</protein>
<gene>
    <name evidence="1" type="ORF">E3U43_019479</name>
</gene>
<evidence type="ECO:0000313" key="1">
    <source>
        <dbReference type="EMBL" id="TMS10486.1"/>
    </source>
</evidence>
<dbReference type="Proteomes" id="UP000793456">
    <property type="component" value="Chromosome XIV"/>
</dbReference>
<comment type="caution">
    <text evidence="1">The sequence shown here is derived from an EMBL/GenBank/DDBJ whole genome shotgun (WGS) entry which is preliminary data.</text>
</comment>
<sequence>MAHFCLQCLLLILLTVISECGGASPEIASAARGENVVLPCFNSTVMDPKSCYRVKLFVTDDKQVLFARPKSPKFPDDKRIKWQADKNGKMSLYLTKLQESDVRSYTCEICKGWDCVHVKTISVKIKECSTLAAPVKAAPNASINLNCPVDIKPGEQGPSKISWVMQKGDKSVDVNSEIVQINGTLAIQSVKKRDSSWYRCNYTLGQTQRCFDMNLLVQDEVNNSVVATTIRAPTTNVIISLTGKNSSIVAVVSVIFVIAIIAALIGLLIYCRRNTQRNPVQTQRHTTGLICLKRIFNFDSNAVLICYIVLCSPIESFDGYEIVALAVSEDTANQRVNSLYHQSRDSSLCTFQY</sequence>
<reference evidence="1" key="1">
    <citation type="submission" date="2018-11" db="EMBL/GenBank/DDBJ databases">
        <title>The sequence and de novo assembly of Larimichthys crocea genome using PacBio and Hi-C technologies.</title>
        <authorList>
            <person name="Xu P."/>
            <person name="Chen B."/>
            <person name="Zhou Z."/>
            <person name="Ke Q."/>
            <person name="Wu Y."/>
            <person name="Bai H."/>
            <person name="Pu F."/>
        </authorList>
    </citation>
    <scope>NUCLEOTIDE SEQUENCE</scope>
    <source>
        <tissue evidence="1">Muscle</tissue>
    </source>
</reference>